<dbReference type="Gene3D" id="3.40.50.720">
    <property type="entry name" value="NAD(P)-binding Rossmann-like Domain"/>
    <property type="match status" value="1"/>
</dbReference>
<protein>
    <recommendedName>
        <fullName evidence="1">Shikimate dehydrogenase substrate binding N-terminal domain-containing protein</fullName>
    </recommendedName>
</protein>
<organism evidence="2 3">
    <name type="scientific">Saitoella complicata (strain BCRC 22490 / CBS 7301 / JCM 7358 / NBRC 10748 / NRRL Y-17804)</name>
    <dbReference type="NCBI Taxonomy" id="698492"/>
    <lineage>
        <taxon>Eukaryota</taxon>
        <taxon>Fungi</taxon>
        <taxon>Dikarya</taxon>
        <taxon>Ascomycota</taxon>
        <taxon>Taphrinomycotina</taxon>
        <taxon>Taphrinomycotina incertae sedis</taxon>
        <taxon>Saitoella</taxon>
    </lineage>
</organism>
<dbReference type="Proteomes" id="UP000033140">
    <property type="component" value="Unassembled WGS sequence"/>
</dbReference>
<dbReference type="Pfam" id="PF08501">
    <property type="entry name" value="Shikimate_dh_N"/>
    <property type="match status" value="2"/>
</dbReference>
<dbReference type="GO" id="GO:0019632">
    <property type="term" value="P:shikimate metabolic process"/>
    <property type="evidence" value="ECO:0007669"/>
    <property type="project" value="TreeGrafter"/>
</dbReference>
<dbReference type="GO" id="GO:0009423">
    <property type="term" value="P:chorismate biosynthetic process"/>
    <property type="evidence" value="ECO:0007669"/>
    <property type="project" value="TreeGrafter"/>
</dbReference>
<dbReference type="PANTHER" id="PTHR21089">
    <property type="entry name" value="SHIKIMATE DEHYDROGENASE"/>
    <property type="match status" value="1"/>
</dbReference>
<dbReference type="SUPFAM" id="SSF53223">
    <property type="entry name" value="Aminoacid dehydrogenase-like, N-terminal domain"/>
    <property type="match status" value="1"/>
</dbReference>
<dbReference type="SUPFAM" id="SSF51735">
    <property type="entry name" value="NAD(P)-binding Rossmann-fold domains"/>
    <property type="match status" value="1"/>
</dbReference>
<reference evidence="2 3" key="2">
    <citation type="journal article" date="2014" name="J. Gen. Appl. Microbiol.">
        <title>The early diverging ascomycetous budding yeast Saitoella complicata has three histone deacetylases belonging to the Clr6, Hos2, and Rpd3 lineages.</title>
        <authorList>
            <person name="Nishida H."/>
            <person name="Matsumoto T."/>
            <person name="Kondo S."/>
            <person name="Hamamoto M."/>
            <person name="Yoshikawa H."/>
        </authorList>
    </citation>
    <scope>NUCLEOTIDE SEQUENCE [LARGE SCALE GENOMIC DNA]</scope>
    <source>
        <strain evidence="2 3">NRRL Y-17804</strain>
    </source>
</reference>
<dbReference type="PANTHER" id="PTHR21089:SF1">
    <property type="entry name" value="BIFUNCTIONAL 3-DEHYDROQUINATE DEHYDRATASE_SHIKIMATE DEHYDROGENASE, CHLOROPLASTIC"/>
    <property type="match status" value="1"/>
</dbReference>
<evidence type="ECO:0000259" key="1">
    <source>
        <dbReference type="Pfam" id="PF08501"/>
    </source>
</evidence>
<dbReference type="GO" id="GO:0004764">
    <property type="term" value="F:shikimate 3-dehydrogenase (NADP+) activity"/>
    <property type="evidence" value="ECO:0007669"/>
    <property type="project" value="InterPro"/>
</dbReference>
<dbReference type="InterPro" id="IPR013708">
    <property type="entry name" value="Shikimate_DH-bd_N"/>
</dbReference>
<dbReference type="CDD" id="cd01065">
    <property type="entry name" value="NAD_bind_Shikimate_DH"/>
    <property type="match status" value="1"/>
</dbReference>
<dbReference type="OMA" id="GVVLEMC"/>
<accession>A0A0E9NE72</accession>
<dbReference type="InterPro" id="IPR036291">
    <property type="entry name" value="NAD(P)-bd_dom_sf"/>
</dbReference>
<evidence type="ECO:0000313" key="2">
    <source>
        <dbReference type="EMBL" id="GAO48103.1"/>
    </source>
</evidence>
<proteinExistence type="predicted"/>
<reference evidence="2 3" key="3">
    <citation type="journal article" date="2015" name="Genome Announc.">
        <title>Draft Genome Sequence of the Archiascomycetous Yeast Saitoella complicata.</title>
        <authorList>
            <person name="Yamauchi K."/>
            <person name="Kondo S."/>
            <person name="Hamamoto M."/>
            <person name="Takahashi Y."/>
            <person name="Ogura Y."/>
            <person name="Hayashi T."/>
            <person name="Nishida H."/>
        </authorList>
    </citation>
    <scope>NUCLEOTIDE SEQUENCE [LARGE SCALE GENOMIC DNA]</scope>
    <source>
        <strain evidence="2 3">NRRL Y-17804</strain>
    </source>
</reference>
<feature type="domain" description="Shikimate dehydrogenase substrate binding N-terminal" evidence="1">
    <location>
        <begin position="59"/>
        <end position="91"/>
    </location>
</feature>
<evidence type="ECO:0000313" key="3">
    <source>
        <dbReference type="Proteomes" id="UP000033140"/>
    </source>
</evidence>
<dbReference type="Gene3D" id="3.40.50.10860">
    <property type="entry name" value="Leucine Dehydrogenase, chain A, domain 1"/>
    <property type="match status" value="1"/>
</dbReference>
<dbReference type="InterPro" id="IPR022893">
    <property type="entry name" value="Shikimate_DH_fam"/>
</dbReference>
<feature type="domain" description="Shikimate dehydrogenase substrate binding N-terminal" evidence="1">
    <location>
        <begin position="133"/>
        <end position="169"/>
    </location>
</feature>
<comment type="caution">
    <text evidence="2">The sequence shown here is derived from an EMBL/GenBank/DDBJ whole genome shotgun (WGS) entry which is preliminary data.</text>
</comment>
<sequence>MSFREVYFVWGTPNHVPARRSRRVRLRYKIMTSAFVPPIYHDVGPDIPLDTSYPHKIRLFGHPVTHSLSPLLHSTLYKNLNLPWTYTLYESFSLTDFFNMDETAIDPVDSVYTFDVNGRADHPGRNVPGPLAQEPFLGASTTMPHKITIIPHLDAITPACAAIGACNTIFLRRPSADFPTPKHWSDKILVGTNTDCVGVREALLHGFRHAFPGAEVPKGKNALIIGGGGTTRSSSYALHTYFGANTIYILNRDLAETEAVKAQFMSLGVKIVAVDLEEDELPWVKEGTEAPFWVVGCVPDIPPVSDAEKRVRELSQKILAAPLPTEPTNGVSQGKNGVLLDMCYKPRWTTLLQTASASGWECVEGIEAMIEQGVEQVLLWSGRMREECDMDMVAEIIRKADEVGQKKEAEKK</sequence>
<dbReference type="EMBL" id="BACD03000012">
    <property type="protein sequence ID" value="GAO48103.1"/>
    <property type="molecule type" value="Genomic_DNA"/>
</dbReference>
<dbReference type="AlphaFoldDB" id="A0A0E9NE72"/>
<reference evidence="2 3" key="1">
    <citation type="journal article" date="2011" name="J. Gen. Appl. Microbiol.">
        <title>Draft genome sequencing of the enigmatic yeast Saitoella complicata.</title>
        <authorList>
            <person name="Nishida H."/>
            <person name="Hamamoto M."/>
            <person name="Sugiyama J."/>
        </authorList>
    </citation>
    <scope>NUCLEOTIDE SEQUENCE [LARGE SCALE GENOMIC DNA]</scope>
    <source>
        <strain evidence="2 3">NRRL Y-17804</strain>
    </source>
</reference>
<gene>
    <name evidence="2" type="ORF">G7K_2290-t1</name>
</gene>
<dbReference type="InterPro" id="IPR046346">
    <property type="entry name" value="Aminoacid_DH-like_N_sf"/>
</dbReference>
<keyword evidence="3" id="KW-1185">Reference proteome</keyword>
<dbReference type="STRING" id="698492.A0A0E9NE72"/>
<name>A0A0E9NE72_SAICN</name>